<dbReference type="GO" id="GO:0006606">
    <property type="term" value="P:protein import into nucleus"/>
    <property type="evidence" value="ECO:0007669"/>
    <property type="project" value="TreeGrafter"/>
</dbReference>
<dbReference type="GO" id="GO:0005829">
    <property type="term" value="C:cytosol"/>
    <property type="evidence" value="ECO:0007669"/>
    <property type="project" value="TreeGrafter"/>
</dbReference>
<feature type="domain" description="Importin N-terminal" evidence="5">
    <location>
        <begin position="24"/>
        <end position="100"/>
    </location>
</feature>
<dbReference type="InterPro" id="IPR001494">
    <property type="entry name" value="Importin-beta_N"/>
</dbReference>
<sequence>MASSEIAQCLSATLSTDTNTRISAELKLSQLLNSPEAALALSQLVLTSEADLSLRQSAAIILRKYVTEHWSPYFSQFKGNAPPPEVKTQIRQAVFQGLSDPIRKIRSLCARVLSSIANSDWPDEYPELLNSLIGLLSSLSPDSVHGAMQVFTEFIKSDLTEDQILPVLRQLLPVLLNILGAPEQHSSLTRSRTLSVFRQCVESLYMVKDQYPEAVKEATSSVLPVWLDAFNTLLRVDPLQDVENTPNWDGLAIRIQVFKTLDTIQTSFPRALAPHLQDLLSAALLHLSVLYPTFHHYYLQQAAAVPRSSEDETIELIHLICPMLDFVASVARSGRAKDWFEGDNLSNLVTLVFTWTQMTHDDEEEWANNANAFVAQESDDTLSYSVRMAGFDLLGVLIDRNAVATVKTFEATIARVVAETQQHRESGSQDWWRPLEAALAAVGSQHEDVLDAIDDEIDSGRGKPIDIGSLLTNVVPNFLILSQFPFLQGRAFVFASQYAKLLPGQLAGQYLDAAIQVLEAPEASVPVKVSAVKAIHNFCQNVDDAVSVPLAPRIAKDIGPFLPVTSEDTLTLVLETLAAVVEIDEGKWITEDLARALVSACLDVWMKNNKDPIFISILGNVFQSLASSPAYQAVVHQALPALTTALMSATEVDSYVASAAFELVGALVEGAPASGLGDGFFAILAPALYATLRATEDREAIQNGIATLTLIIRKDINQLIHWTDPTTGQSGLDGVLQVIAKQLQSEDESGGLVIGDLIIHLLRRAGEAVLPVLPQLLEAMVRRMRTAKTATFLQVCTFSSDLWFPADIGGLAQSLIVPFAFLIHNQRDTVLDLLESQQIDGTAALDILVRTWCENAETFQGFWPPRISTLALCSLYVSERPSLQNLVVKGDIVVKPETKNVIMTRSRTKQIPTEFTSVSFPVKALKLLLHDLQSGGEAASMGFSAKDVSEVASDDGAEDWTEEEALHQGFKADEFAFLSDMLGPRGVAFDNDDALEGNDDEDLKNDPVSTMDLQAHLLGFFKECAARNTGNFSAVVQQLTPEEIQVVQKAVSQ</sequence>
<evidence type="ECO:0000256" key="1">
    <source>
        <dbReference type="ARBA" id="ARBA00004123"/>
    </source>
</evidence>
<keyword evidence="4" id="KW-0539">Nucleus</keyword>
<name>A0A4Q9MGV5_9APHY</name>
<dbReference type="InterPro" id="IPR056840">
    <property type="entry name" value="HEAT_IPO9_central"/>
</dbReference>
<dbReference type="PROSITE" id="PS50166">
    <property type="entry name" value="IMPORTIN_B_NT"/>
    <property type="match status" value="1"/>
</dbReference>
<organism evidence="6">
    <name type="scientific">Dichomitus squalens</name>
    <dbReference type="NCBI Taxonomy" id="114155"/>
    <lineage>
        <taxon>Eukaryota</taxon>
        <taxon>Fungi</taxon>
        <taxon>Dikarya</taxon>
        <taxon>Basidiomycota</taxon>
        <taxon>Agaricomycotina</taxon>
        <taxon>Agaricomycetes</taxon>
        <taxon>Polyporales</taxon>
        <taxon>Polyporaceae</taxon>
        <taxon>Dichomitus</taxon>
    </lineage>
</organism>
<keyword evidence="3" id="KW-0653">Protein transport</keyword>
<dbReference type="SUPFAM" id="SSF48371">
    <property type="entry name" value="ARM repeat"/>
    <property type="match status" value="1"/>
</dbReference>
<dbReference type="Pfam" id="PF25018">
    <property type="entry name" value="HEAT_IPO9_c"/>
    <property type="match status" value="1"/>
</dbReference>
<dbReference type="Proteomes" id="UP000292957">
    <property type="component" value="Unassembled WGS sequence"/>
</dbReference>
<evidence type="ECO:0000256" key="3">
    <source>
        <dbReference type="ARBA" id="ARBA00022927"/>
    </source>
</evidence>
<dbReference type="OrthoDB" id="431626at2759"/>
<accession>A0A4Q9MGV5</accession>
<dbReference type="PANTHER" id="PTHR10997">
    <property type="entry name" value="IMPORTIN-7, 8, 11"/>
    <property type="match status" value="1"/>
</dbReference>
<dbReference type="GO" id="GO:0005635">
    <property type="term" value="C:nuclear envelope"/>
    <property type="evidence" value="ECO:0007669"/>
    <property type="project" value="TreeGrafter"/>
</dbReference>
<protein>
    <submittedName>
        <fullName evidence="6">ARM repeat-containing protein</fullName>
    </submittedName>
</protein>
<dbReference type="PANTHER" id="PTHR10997:SF9">
    <property type="entry name" value="IMPORTIN-9"/>
    <property type="match status" value="1"/>
</dbReference>
<reference evidence="6" key="1">
    <citation type="submission" date="2019-01" db="EMBL/GenBank/DDBJ databases">
        <title>Draft genome sequences of three monokaryotic isolates of the white-rot basidiomycete fungus Dichomitus squalens.</title>
        <authorList>
            <consortium name="DOE Joint Genome Institute"/>
            <person name="Lopez S.C."/>
            <person name="Andreopoulos B."/>
            <person name="Pangilinan J."/>
            <person name="Lipzen A."/>
            <person name="Riley R."/>
            <person name="Ahrendt S."/>
            <person name="Ng V."/>
            <person name="Barry K."/>
            <person name="Daum C."/>
            <person name="Grigoriev I.V."/>
            <person name="Hilden K.S."/>
            <person name="Makela M.R."/>
            <person name="de Vries R.P."/>
        </authorList>
    </citation>
    <scope>NUCLEOTIDE SEQUENCE [LARGE SCALE GENOMIC DNA]</scope>
    <source>
        <strain evidence="6">OM18370.1</strain>
    </source>
</reference>
<dbReference type="InterPro" id="IPR011989">
    <property type="entry name" value="ARM-like"/>
</dbReference>
<dbReference type="GO" id="GO:0031267">
    <property type="term" value="F:small GTPase binding"/>
    <property type="evidence" value="ECO:0007669"/>
    <property type="project" value="InterPro"/>
</dbReference>
<evidence type="ECO:0000313" key="6">
    <source>
        <dbReference type="EMBL" id="TBU26599.1"/>
    </source>
</evidence>
<dbReference type="EMBL" id="ML143443">
    <property type="protein sequence ID" value="TBU26599.1"/>
    <property type="molecule type" value="Genomic_DNA"/>
</dbReference>
<evidence type="ECO:0000256" key="4">
    <source>
        <dbReference type="ARBA" id="ARBA00023242"/>
    </source>
</evidence>
<dbReference type="Pfam" id="PF03810">
    <property type="entry name" value="IBN_N"/>
    <property type="match status" value="1"/>
</dbReference>
<dbReference type="Gene3D" id="1.25.10.10">
    <property type="entry name" value="Leucine-rich Repeat Variant"/>
    <property type="match status" value="1"/>
</dbReference>
<comment type="subcellular location">
    <subcellularLocation>
        <location evidence="1">Nucleus</location>
    </subcellularLocation>
</comment>
<dbReference type="SMART" id="SM00913">
    <property type="entry name" value="IBN_N"/>
    <property type="match status" value="1"/>
</dbReference>
<dbReference type="AlphaFoldDB" id="A0A4Q9MGV5"/>
<dbReference type="InterPro" id="IPR016024">
    <property type="entry name" value="ARM-type_fold"/>
</dbReference>
<proteinExistence type="predicted"/>
<keyword evidence="2" id="KW-0813">Transport</keyword>
<evidence type="ECO:0000259" key="5">
    <source>
        <dbReference type="PROSITE" id="PS50166"/>
    </source>
</evidence>
<gene>
    <name evidence="6" type="ORF">BD311DRAFT_789666</name>
</gene>
<evidence type="ECO:0000256" key="2">
    <source>
        <dbReference type="ARBA" id="ARBA00022448"/>
    </source>
</evidence>